<keyword evidence="2" id="KW-0378">Hydrolase</keyword>
<dbReference type="EMBL" id="JABSXK010000001">
    <property type="protein sequence ID" value="NRV08141.1"/>
    <property type="molecule type" value="Genomic_DNA"/>
</dbReference>
<protein>
    <submittedName>
        <fullName evidence="2">HNH endonuclease</fullName>
    </submittedName>
    <submittedName>
        <fullName evidence="3">Thymidine kinase</fullName>
    </submittedName>
</protein>
<dbReference type="Proteomes" id="UP000821656">
    <property type="component" value="Unassembled WGS sequence"/>
</dbReference>
<evidence type="ECO:0000313" key="2">
    <source>
        <dbReference type="EMBL" id="MBF7807230.1"/>
    </source>
</evidence>
<dbReference type="InterPro" id="IPR002711">
    <property type="entry name" value="HNH"/>
</dbReference>
<dbReference type="GO" id="GO:0004519">
    <property type="term" value="F:endonuclease activity"/>
    <property type="evidence" value="ECO:0007669"/>
    <property type="project" value="UniProtKB-KW"/>
</dbReference>
<comment type="caution">
    <text evidence="3">The sequence shown here is derived from an EMBL/GenBank/DDBJ whole genome shotgun (WGS) entry which is preliminary data.</text>
</comment>
<name>A0A7Y9A817_CLOBE</name>
<keyword evidence="3" id="KW-0808">Transferase</keyword>
<dbReference type="AlphaFoldDB" id="A0A7Y9A817"/>
<organism evidence="3 4">
    <name type="scientific">Clostridium beijerinckii</name>
    <name type="common">Clostridium MP</name>
    <dbReference type="NCBI Taxonomy" id="1520"/>
    <lineage>
        <taxon>Bacteria</taxon>
        <taxon>Bacillati</taxon>
        <taxon>Bacillota</taxon>
        <taxon>Clostridia</taxon>
        <taxon>Eubacteriales</taxon>
        <taxon>Clostridiaceae</taxon>
        <taxon>Clostridium</taxon>
    </lineage>
</organism>
<evidence type="ECO:0000313" key="3">
    <source>
        <dbReference type="EMBL" id="NRV08141.1"/>
    </source>
</evidence>
<keyword evidence="2" id="KW-0540">Nuclease</keyword>
<dbReference type="OMA" id="KSTAWKK"/>
<reference evidence="3" key="1">
    <citation type="submission" date="2020-05" db="EMBL/GenBank/DDBJ databases">
        <title>Genomic insights into acetone-butanol-ethanol (ABE) fermentation by sequencing solventogenic clostridia strains.</title>
        <authorList>
            <person name="Brown S."/>
        </authorList>
    </citation>
    <scope>NUCLEOTIDE SEQUENCE</scope>
    <source>
        <strain evidence="3">DJ126</strain>
    </source>
</reference>
<dbReference type="GO" id="GO:0008270">
    <property type="term" value="F:zinc ion binding"/>
    <property type="evidence" value="ECO:0007669"/>
    <property type="project" value="InterPro"/>
</dbReference>
<keyword evidence="2" id="KW-0255">Endonuclease</keyword>
<proteinExistence type="predicted"/>
<dbReference type="GO" id="GO:0016301">
    <property type="term" value="F:kinase activity"/>
    <property type="evidence" value="ECO:0007669"/>
    <property type="project" value="UniProtKB-KW"/>
</dbReference>
<dbReference type="EMBL" id="JADOEF010000001">
    <property type="protein sequence ID" value="MBF7807230.1"/>
    <property type="molecule type" value="Genomic_DNA"/>
</dbReference>
<evidence type="ECO:0000259" key="1">
    <source>
        <dbReference type="Pfam" id="PF01844"/>
    </source>
</evidence>
<dbReference type="Proteomes" id="UP000631418">
    <property type="component" value="Unassembled WGS sequence"/>
</dbReference>
<sequence>MAREFARAFYNSVAWKKCKASYIKSVNGLCERCESPGYIVHHKKGLTPNNINDPNITLNHDNLEYLCLDCHNAEHDFNREKKSVTKKGYKFNEKGELIYNG</sequence>
<gene>
    <name evidence="3" type="ORF">DFH45_001104</name>
    <name evidence="2" type="ORF">IS491_00575</name>
</gene>
<feature type="domain" description="HNH" evidence="1">
    <location>
        <begin position="30"/>
        <end position="76"/>
    </location>
</feature>
<keyword evidence="3" id="KW-0418">Kinase</keyword>
<evidence type="ECO:0000313" key="4">
    <source>
        <dbReference type="Proteomes" id="UP000821656"/>
    </source>
</evidence>
<dbReference type="GO" id="GO:0003676">
    <property type="term" value="F:nucleic acid binding"/>
    <property type="evidence" value="ECO:0007669"/>
    <property type="project" value="InterPro"/>
</dbReference>
<reference evidence="2" key="2">
    <citation type="submission" date="2020-11" db="EMBL/GenBank/DDBJ databases">
        <authorList>
            <person name="Thieme N."/>
            <person name="Liebl W."/>
            <person name="Zverlov V."/>
        </authorList>
    </citation>
    <scope>NUCLEOTIDE SEQUENCE</scope>
    <source>
        <strain evidence="2">NT08</strain>
    </source>
</reference>
<accession>A0A7Y9A817</accession>
<dbReference type="RefSeq" id="WP_011968246.1">
    <property type="nucleotide sequence ID" value="NZ_CP016090.1"/>
</dbReference>
<dbReference type="Pfam" id="PF01844">
    <property type="entry name" value="HNH"/>
    <property type="match status" value="1"/>
</dbReference>